<dbReference type="STRING" id="870482.SAMN04487987_112116"/>
<proteinExistence type="predicted"/>
<name>A0A1I1S2K2_9FLAO</name>
<protein>
    <recommendedName>
        <fullName evidence="3">Lipoprotein</fullName>
    </recommendedName>
</protein>
<organism evidence="1 2">
    <name type="scientific">Algibacter pectinivorans</name>
    <dbReference type="NCBI Taxonomy" id="870482"/>
    <lineage>
        <taxon>Bacteria</taxon>
        <taxon>Pseudomonadati</taxon>
        <taxon>Bacteroidota</taxon>
        <taxon>Flavobacteriia</taxon>
        <taxon>Flavobacteriales</taxon>
        <taxon>Flavobacteriaceae</taxon>
        <taxon>Algibacter</taxon>
    </lineage>
</organism>
<dbReference type="OrthoDB" id="1441026at2"/>
<dbReference type="PROSITE" id="PS51257">
    <property type="entry name" value="PROKAR_LIPOPROTEIN"/>
    <property type="match status" value="1"/>
</dbReference>
<dbReference type="InterPro" id="IPR031762">
    <property type="entry name" value="DUF4738"/>
</dbReference>
<dbReference type="Pfam" id="PF15889">
    <property type="entry name" value="DUF4738"/>
    <property type="match status" value="1"/>
</dbReference>
<keyword evidence="2" id="KW-1185">Reference proteome</keyword>
<evidence type="ECO:0000313" key="2">
    <source>
        <dbReference type="Proteomes" id="UP000199439"/>
    </source>
</evidence>
<dbReference type="AlphaFoldDB" id="A0A1I1S2K2"/>
<evidence type="ECO:0000313" key="1">
    <source>
        <dbReference type="EMBL" id="SFD40729.1"/>
    </source>
</evidence>
<dbReference type="Gene3D" id="2.40.128.510">
    <property type="entry name" value="Protein of unknown function DUF4738"/>
    <property type="match status" value="1"/>
</dbReference>
<dbReference type="Proteomes" id="UP000199439">
    <property type="component" value="Unassembled WGS sequence"/>
</dbReference>
<reference evidence="2" key="1">
    <citation type="submission" date="2016-10" db="EMBL/GenBank/DDBJ databases">
        <authorList>
            <person name="Varghese N."/>
            <person name="Submissions S."/>
        </authorList>
    </citation>
    <scope>NUCLEOTIDE SEQUENCE [LARGE SCALE GENOMIC DNA]</scope>
    <source>
        <strain evidence="2">DSM 25730</strain>
    </source>
</reference>
<dbReference type="EMBL" id="FOMI01000012">
    <property type="protein sequence ID" value="SFD40729.1"/>
    <property type="molecule type" value="Genomic_DNA"/>
</dbReference>
<sequence length="194" mass="22363">MFNKLNNKKLLLLILPVIVVLFSCDGRDRIYKPNVQVLKKHNLLESFTKQTKFVPEQKIQIETDTILSNGFEIKIQYHSVENNELSKTIVNTKTKSPTRYKNFEANLHVLKNGLTLNKSVINKELFSNSENSTFLNQAIMQFVWIDYQASTPSQLILNTSFNIPGTDSYRDFVILIDELGRLKLKEINLTANII</sequence>
<gene>
    <name evidence="1" type="ORF">SAMN04487987_112116</name>
</gene>
<accession>A0A1I1S2K2</accession>
<evidence type="ECO:0008006" key="3">
    <source>
        <dbReference type="Google" id="ProtNLM"/>
    </source>
</evidence>